<keyword evidence="1" id="KW-0472">Membrane</keyword>
<evidence type="ECO:0000313" key="3">
    <source>
        <dbReference type="Proteomes" id="UP000184462"/>
    </source>
</evidence>
<keyword evidence="3" id="KW-1185">Reference proteome</keyword>
<evidence type="ECO:0000256" key="1">
    <source>
        <dbReference type="SAM" id="Phobius"/>
    </source>
</evidence>
<keyword evidence="1" id="KW-1133">Transmembrane helix</keyword>
<protein>
    <submittedName>
        <fullName evidence="2">Uncharacterized protein</fullName>
    </submittedName>
</protein>
<dbReference type="AlphaFoldDB" id="A0A1M4W0H0"/>
<reference evidence="2 3" key="1">
    <citation type="submission" date="2016-11" db="EMBL/GenBank/DDBJ databases">
        <authorList>
            <person name="Jaros S."/>
            <person name="Januszkiewicz K."/>
            <person name="Wedrychowicz H."/>
        </authorList>
    </citation>
    <scope>NUCLEOTIDE SEQUENCE [LARGE SCALE GENOMIC DNA]</scope>
    <source>
        <strain evidence="2 3">DSM 25661</strain>
    </source>
</reference>
<sequence length="230" mass="26009">MKNLEQHIKSKIEQREIQPSDHAWFKVVEGLEQSPQPKKRPYLYFIAGLAAGLVLFFSLQTLWFSPSSNLDAQPTKFASPAPKSNSVTKSILVVSSNLKSKDVLITSKLPQSKPINFDQLNLFLQPSNKQNSHQPETTEDLANSLLAEIELELQEQPNSTSKDKLTEVDRLLAEAKAQLQPQQRQLVSHVTPELLLADVNAQLEDDNFRDKVWAAIKLKFNQVQEALTQR</sequence>
<feature type="transmembrane region" description="Helical" evidence="1">
    <location>
        <begin position="42"/>
        <end position="64"/>
    </location>
</feature>
<gene>
    <name evidence="2" type="ORF">SAMN05444278_10514</name>
</gene>
<evidence type="ECO:0000313" key="2">
    <source>
        <dbReference type="EMBL" id="SHE74794.1"/>
    </source>
</evidence>
<name>A0A1M4W0H0_9FLAO</name>
<keyword evidence="1" id="KW-0812">Transmembrane</keyword>
<organism evidence="2 3">
    <name type="scientific">Psychroflexus salarius</name>
    <dbReference type="NCBI Taxonomy" id="1155689"/>
    <lineage>
        <taxon>Bacteria</taxon>
        <taxon>Pseudomonadati</taxon>
        <taxon>Bacteroidota</taxon>
        <taxon>Flavobacteriia</taxon>
        <taxon>Flavobacteriales</taxon>
        <taxon>Flavobacteriaceae</taxon>
        <taxon>Psychroflexus</taxon>
    </lineage>
</organism>
<dbReference type="OrthoDB" id="1247025at2"/>
<accession>A0A1M4W0H0</accession>
<dbReference type="Proteomes" id="UP000184462">
    <property type="component" value="Unassembled WGS sequence"/>
</dbReference>
<dbReference type="STRING" id="1155689.SAMN05444278_10514"/>
<dbReference type="EMBL" id="FQTW01000005">
    <property type="protein sequence ID" value="SHE74794.1"/>
    <property type="molecule type" value="Genomic_DNA"/>
</dbReference>
<dbReference type="RefSeq" id="WP_073192945.1">
    <property type="nucleotide sequence ID" value="NZ_FQTW01000005.1"/>
</dbReference>
<proteinExistence type="predicted"/>